<protein>
    <submittedName>
        <fullName evidence="1">Uncharacterized protein</fullName>
    </submittedName>
</protein>
<organism evidence="1">
    <name type="scientific">Arundo donax</name>
    <name type="common">Giant reed</name>
    <name type="synonym">Donax arundinaceus</name>
    <dbReference type="NCBI Taxonomy" id="35708"/>
    <lineage>
        <taxon>Eukaryota</taxon>
        <taxon>Viridiplantae</taxon>
        <taxon>Streptophyta</taxon>
        <taxon>Embryophyta</taxon>
        <taxon>Tracheophyta</taxon>
        <taxon>Spermatophyta</taxon>
        <taxon>Magnoliopsida</taxon>
        <taxon>Liliopsida</taxon>
        <taxon>Poales</taxon>
        <taxon>Poaceae</taxon>
        <taxon>PACMAD clade</taxon>
        <taxon>Arundinoideae</taxon>
        <taxon>Arundineae</taxon>
        <taxon>Arundo</taxon>
    </lineage>
</organism>
<name>A0A0A8YSQ9_ARUDO</name>
<proteinExistence type="predicted"/>
<evidence type="ECO:0000313" key="1">
    <source>
        <dbReference type="EMBL" id="JAD29576.1"/>
    </source>
</evidence>
<reference evidence="1" key="2">
    <citation type="journal article" date="2015" name="Data Brief">
        <title>Shoot transcriptome of the giant reed, Arundo donax.</title>
        <authorList>
            <person name="Barrero R.A."/>
            <person name="Guerrero F.D."/>
            <person name="Moolhuijzen P."/>
            <person name="Goolsby J.A."/>
            <person name="Tidwell J."/>
            <person name="Bellgard S.E."/>
            <person name="Bellgard M.I."/>
        </authorList>
    </citation>
    <scope>NUCLEOTIDE SEQUENCE</scope>
    <source>
        <tissue evidence="1">Shoot tissue taken approximately 20 cm above the soil surface</tissue>
    </source>
</reference>
<sequence length="23" mass="2744">MNNLIIFSNLNLSRQTEQSQYTE</sequence>
<dbReference type="AlphaFoldDB" id="A0A0A8YSQ9"/>
<reference evidence="1" key="1">
    <citation type="submission" date="2014-09" db="EMBL/GenBank/DDBJ databases">
        <authorList>
            <person name="Magalhaes I.L.F."/>
            <person name="Oliveira U."/>
            <person name="Santos F.R."/>
            <person name="Vidigal T.H.D.A."/>
            <person name="Brescovit A.D."/>
            <person name="Santos A.J."/>
        </authorList>
    </citation>
    <scope>NUCLEOTIDE SEQUENCE</scope>
    <source>
        <tissue evidence="1">Shoot tissue taken approximately 20 cm above the soil surface</tissue>
    </source>
</reference>
<dbReference type="EMBL" id="GBRH01268319">
    <property type="protein sequence ID" value="JAD29576.1"/>
    <property type="molecule type" value="Transcribed_RNA"/>
</dbReference>
<accession>A0A0A8YSQ9</accession>